<keyword evidence="6" id="KW-0067">ATP-binding</keyword>
<dbReference type="GO" id="GO:0004708">
    <property type="term" value="F:MAP kinase kinase activity"/>
    <property type="evidence" value="ECO:0007669"/>
    <property type="project" value="UniProtKB-EC"/>
</dbReference>
<proteinExistence type="predicted"/>
<dbReference type="Gene3D" id="3.30.200.20">
    <property type="entry name" value="Phosphorylase Kinase, domain 1"/>
    <property type="match status" value="1"/>
</dbReference>
<keyword evidence="3" id="KW-0808">Transferase</keyword>
<evidence type="ECO:0000313" key="11">
    <source>
        <dbReference type="EMBL" id="KIH57334.1"/>
    </source>
</evidence>
<dbReference type="InterPro" id="IPR011009">
    <property type="entry name" value="Kinase-like_dom_sf"/>
</dbReference>
<evidence type="ECO:0008006" key="13">
    <source>
        <dbReference type="Google" id="ProtNLM"/>
    </source>
</evidence>
<evidence type="ECO:0000256" key="7">
    <source>
        <dbReference type="ARBA" id="ARBA00023137"/>
    </source>
</evidence>
<keyword evidence="5" id="KW-0418">Kinase</keyword>
<evidence type="ECO:0000256" key="9">
    <source>
        <dbReference type="ARBA" id="ARBA00049299"/>
    </source>
</evidence>
<dbReference type="GO" id="GO:0005524">
    <property type="term" value="F:ATP binding"/>
    <property type="evidence" value="ECO:0007669"/>
    <property type="project" value="UniProtKB-KW"/>
</dbReference>
<evidence type="ECO:0000256" key="4">
    <source>
        <dbReference type="ARBA" id="ARBA00022741"/>
    </source>
</evidence>
<dbReference type="GO" id="GO:0004674">
    <property type="term" value="F:protein serine/threonine kinase activity"/>
    <property type="evidence" value="ECO:0007669"/>
    <property type="project" value="UniProtKB-KW"/>
</dbReference>
<evidence type="ECO:0000256" key="5">
    <source>
        <dbReference type="ARBA" id="ARBA00022777"/>
    </source>
</evidence>
<dbReference type="PANTHER" id="PTHR47238:SF2">
    <property type="entry name" value="DUAL SPECIFICITY MITOGEN-ACTIVATED PROTEIN KINASE KINASE HEMIPTEROUS"/>
    <property type="match status" value="1"/>
</dbReference>
<keyword evidence="7" id="KW-0829">Tyrosine-protein kinase</keyword>
<reference evidence="11 12" key="1">
    <citation type="submission" date="2013-12" db="EMBL/GenBank/DDBJ databases">
        <title>Draft genome of the parsitic nematode Ancylostoma duodenale.</title>
        <authorList>
            <person name="Mitreva M."/>
        </authorList>
    </citation>
    <scope>NUCLEOTIDE SEQUENCE [LARGE SCALE GENOMIC DNA]</scope>
    <source>
        <strain evidence="11 12">Zhejiang</strain>
    </source>
</reference>
<dbReference type="Proteomes" id="UP000054047">
    <property type="component" value="Unassembled WGS sequence"/>
</dbReference>
<evidence type="ECO:0000256" key="2">
    <source>
        <dbReference type="ARBA" id="ARBA00022553"/>
    </source>
</evidence>
<protein>
    <recommendedName>
        <fullName evidence="13">Protein kinase domain-containing protein</fullName>
    </recommendedName>
</protein>
<accession>A0A0C2GEJ7</accession>
<sequence length="267" mass="30569">MSAREKTTAAAYRQFENRIRKWRQLRFGFVDSAHLIPPRRSASSDPKRFTGECFVVAQLHQQALHPRIDPQTHFPSGVVRVRWLGRLVVTLNFNGPSQAQRELDEIERRYEAVKRNSGILRFIRKFKTGEMVKADFHELEFISDIGNGSCGHVSKMSYKGHVMAVKDMARTSNKEDNKRIIMDLDTSVKVCMEVMASCLHTLLRNANRMGIRIAEGYIGKMSVSIIQALDYLKDHLNYGSGAFFSMDEKNLFVHRIITQAQASMDET</sequence>
<dbReference type="EMBL" id="KN734494">
    <property type="protein sequence ID" value="KIH57334.1"/>
    <property type="molecule type" value="Genomic_DNA"/>
</dbReference>
<comment type="catalytic activity">
    <reaction evidence="9">
        <text>L-threonyl-[protein] + ATP = O-phospho-L-threonyl-[protein] + ADP + H(+)</text>
        <dbReference type="Rhea" id="RHEA:46608"/>
        <dbReference type="Rhea" id="RHEA-COMP:11060"/>
        <dbReference type="Rhea" id="RHEA-COMP:11605"/>
        <dbReference type="ChEBI" id="CHEBI:15378"/>
        <dbReference type="ChEBI" id="CHEBI:30013"/>
        <dbReference type="ChEBI" id="CHEBI:30616"/>
        <dbReference type="ChEBI" id="CHEBI:61977"/>
        <dbReference type="ChEBI" id="CHEBI:456216"/>
        <dbReference type="EC" id="2.7.12.2"/>
    </reaction>
</comment>
<dbReference type="GO" id="GO:0004713">
    <property type="term" value="F:protein tyrosine kinase activity"/>
    <property type="evidence" value="ECO:0007669"/>
    <property type="project" value="UniProtKB-KW"/>
</dbReference>
<dbReference type="GO" id="GO:0006950">
    <property type="term" value="P:response to stress"/>
    <property type="evidence" value="ECO:0007669"/>
    <property type="project" value="UniProtKB-ARBA"/>
</dbReference>
<evidence type="ECO:0000256" key="3">
    <source>
        <dbReference type="ARBA" id="ARBA00022679"/>
    </source>
</evidence>
<evidence type="ECO:0000313" key="12">
    <source>
        <dbReference type="Proteomes" id="UP000054047"/>
    </source>
</evidence>
<gene>
    <name evidence="11" type="ORF">ANCDUO_12476</name>
</gene>
<keyword evidence="4" id="KW-0547">Nucleotide-binding</keyword>
<evidence type="ECO:0000256" key="6">
    <source>
        <dbReference type="ARBA" id="ARBA00022840"/>
    </source>
</evidence>
<dbReference type="FunFam" id="3.30.200.20:FF:000040">
    <property type="entry name" value="Dual specificity mitogen-activated protein kinase kinase"/>
    <property type="match status" value="1"/>
</dbReference>
<dbReference type="AlphaFoldDB" id="A0A0C2GEJ7"/>
<keyword evidence="2" id="KW-0597">Phosphoprotein</keyword>
<dbReference type="PANTHER" id="PTHR47238">
    <property type="entry name" value="MITOGEN-ACTIVATED PROTEIN KINASE KINASE 5"/>
    <property type="match status" value="1"/>
</dbReference>
<name>A0A0C2GEJ7_9BILA</name>
<organism evidence="11 12">
    <name type="scientific">Ancylostoma duodenale</name>
    <dbReference type="NCBI Taxonomy" id="51022"/>
    <lineage>
        <taxon>Eukaryota</taxon>
        <taxon>Metazoa</taxon>
        <taxon>Ecdysozoa</taxon>
        <taxon>Nematoda</taxon>
        <taxon>Chromadorea</taxon>
        <taxon>Rhabditida</taxon>
        <taxon>Rhabditina</taxon>
        <taxon>Rhabditomorpha</taxon>
        <taxon>Strongyloidea</taxon>
        <taxon>Ancylostomatidae</taxon>
        <taxon>Ancylostomatinae</taxon>
        <taxon>Ancylostoma</taxon>
    </lineage>
</organism>
<dbReference type="OrthoDB" id="10252354at2759"/>
<evidence type="ECO:0000256" key="10">
    <source>
        <dbReference type="ARBA" id="ARBA00051693"/>
    </source>
</evidence>
<evidence type="ECO:0000256" key="8">
    <source>
        <dbReference type="ARBA" id="ARBA00049014"/>
    </source>
</evidence>
<keyword evidence="1" id="KW-0723">Serine/threonine-protein kinase</keyword>
<comment type="catalytic activity">
    <reaction evidence="10">
        <text>L-tyrosyl-[protein] + ATP = O-phospho-L-tyrosyl-[protein] + ADP + H(+)</text>
        <dbReference type="Rhea" id="RHEA:10596"/>
        <dbReference type="Rhea" id="RHEA-COMP:10136"/>
        <dbReference type="Rhea" id="RHEA-COMP:20101"/>
        <dbReference type="ChEBI" id="CHEBI:15378"/>
        <dbReference type="ChEBI" id="CHEBI:30616"/>
        <dbReference type="ChEBI" id="CHEBI:46858"/>
        <dbReference type="ChEBI" id="CHEBI:61978"/>
        <dbReference type="ChEBI" id="CHEBI:456216"/>
        <dbReference type="EC" id="2.7.12.2"/>
    </reaction>
</comment>
<keyword evidence="12" id="KW-1185">Reference proteome</keyword>
<evidence type="ECO:0000256" key="1">
    <source>
        <dbReference type="ARBA" id="ARBA00022527"/>
    </source>
</evidence>
<dbReference type="InterPro" id="IPR052468">
    <property type="entry name" value="Dual_spec_MAPK_kinase"/>
</dbReference>
<dbReference type="SUPFAM" id="SSF56112">
    <property type="entry name" value="Protein kinase-like (PK-like)"/>
    <property type="match status" value="1"/>
</dbReference>
<comment type="catalytic activity">
    <reaction evidence="8">
        <text>L-seryl-[protein] + ATP = O-phospho-L-seryl-[protein] + ADP + H(+)</text>
        <dbReference type="Rhea" id="RHEA:17989"/>
        <dbReference type="Rhea" id="RHEA-COMP:9863"/>
        <dbReference type="Rhea" id="RHEA-COMP:11604"/>
        <dbReference type="ChEBI" id="CHEBI:15378"/>
        <dbReference type="ChEBI" id="CHEBI:29999"/>
        <dbReference type="ChEBI" id="CHEBI:30616"/>
        <dbReference type="ChEBI" id="CHEBI:83421"/>
        <dbReference type="ChEBI" id="CHEBI:456216"/>
        <dbReference type="EC" id="2.7.12.2"/>
    </reaction>
</comment>